<evidence type="ECO:0000256" key="2">
    <source>
        <dbReference type="ARBA" id="ARBA00022448"/>
    </source>
</evidence>
<keyword evidence="2 9" id="KW-0813">Transport</keyword>
<dbReference type="PANTHER" id="PTHR42982:SF1">
    <property type="entry name" value="SEC-INDEPENDENT PROTEIN TRANSLOCASE PROTEIN TATA"/>
    <property type="match status" value="1"/>
</dbReference>
<dbReference type="AlphaFoldDB" id="A4A0D8"/>
<feature type="compositionally biased region" description="Basic and acidic residues" evidence="10">
    <location>
        <begin position="40"/>
        <end position="60"/>
    </location>
</feature>
<evidence type="ECO:0000256" key="1">
    <source>
        <dbReference type="ARBA" id="ARBA00004162"/>
    </source>
</evidence>
<sequence length="60" mass="6738">MGLGWQELLIVLFIVLLLFGSTKLPQLMRSLGQGVGEFKTGMKEPPVHDDEHDEEETKQA</sequence>
<dbReference type="eggNOG" id="ENOG50314C5">
    <property type="taxonomic scope" value="Bacteria"/>
</dbReference>
<evidence type="ECO:0000256" key="7">
    <source>
        <dbReference type="ARBA" id="ARBA00023010"/>
    </source>
</evidence>
<dbReference type="InterPro" id="IPR003369">
    <property type="entry name" value="TatA/B/E"/>
</dbReference>
<dbReference type="Pfam" id="PF02416">
    <property type="entry name" value="TatA_B_E"/>
    <property type="match status" value="1"/>
</dbReference>
<comment type="subunit">
    <text evidence="9">Forms a complex with TatC.</text>
</comment>
<dbReference type="RefSeq" id="WP_002652965.1">
    <property type="nucleotide sequence ID" value="NZ_CH672376.1"/>
</dbReference>
<dbReference type="Gene3D" id="1.20.5.3310">
    <property type="match status" value="1"/>
</dbReference>
<dbReference type="Proteomes" id="UP000004358">
    <property type="component" value="Unassembled WGS sequence"/>
</dbReference>
<dbReference type="EMBL" id="AANZ01000028">
    <property type="protein sequence ID" value="EAQ77758.1"/>
    <property type="molecule type" value="Genomic_DNA"/>
</dbReference>
<dbReference type="PANTHER" id="PTHR42982">
    <property type="entry name" value="SEC-INDEPENDENT PROTEIN TRANSLOCASE PROTEIN TATA"/>
    <property type="match status" value="1"/>
</dbReference>
<dbReference type="NCBIfam" id="TIGR01411">
    <property type="entry name" value="tatAE"/>
    <property type="match status" value="1"/>
</dbReference>
<keyword evidence="6 9" id="KW-1133">Transmembrane helix</keyword>
<dbReference type="GO" id="GO:0043953">
    <property type="term" value="P:protein transport by the Tat complex"/>
    <property type="evidence" value="ECO:0007669"/>
    <property type="project" value="UniProtKB-UniRule"/>
</dbReference>
<comment type="similarity">
    <text evidence="9">Belongs to the TatA/E family.</text>
</comment>
<dbReference type="STRING" id="314230.DSM3645_25352"/>
<dbReference type="GO" id="GO:0008320">
    <property type="term" value="F:protein transmembrane transporter activity"/>
    <property type="evidence" value="ECO:0007669"/>
    <property type="project" value="UniProtKB-UniRule"/>
</dbReference>
<evidence type="ECO:0000256" key="8">
    <source>
        <dbReference type="ARBA" id="ARBA00023136"/>
    </source>
</evidence>
<proteinExistence type="inferred from homology"/>
<evidence type="ECO:0000256" key="6">
    <source>
        <dbReference type="ARBA" id="ARBA00022989"/>
    </source>
</evidence>
<comment type="subcellular location">
    <subcellularLocation>
        <location evidence="1 9">Cell membrane</location>
        <topology evidence="1 9">Single-pass membrane protein</topology>
    </subcellularLocation>
</comment>
<organism evidence="11 12">
    <name type="scientific">Blastopirellula marina DSM 3645</name>
    <dbReference type="NCBI Taxonomy" id="314230"/>
    <lineage>
        <taxon>Bacteria</taxon>
        <taxon>Pseudomonadati</taxon>
        <taxon>Planctomycetota</taxon>
        <taxon>Planctomycetia</taxon>
        <taxon>Pirellulales</taxon>
        <taxon>Pirellulaceae</taxon>
        <taxon>Blastopirellula</taxon>
    </lineage>
</organism>
<evidence type="ECO:0000313" key="11">
    <source>
        <dbReference type="EMBL" id="EAQ77758.1"/>
    </source>
</evidence>
<keyword evidence="8 9" id="KW-0472">Membrane</keyword>
<accession>A4A0D8</accession>
<dbReference type="HAMAP" id="MF_00236">
    <property type="entry name" value="TatA_E"/>
    <property type="match status" value="1"/>
</dbReference>
<keyword evidence="4 9" id="KW-0812">Transmembrane</keyword>
<name>A4A0D8_9BACT</name>
<keyword evidence="5 9" id="KW-0653">Protein transport</keyword>
<comment type="caution">
    <text evidence="11">The sequence shown here is derived from an EMBL/GenBank/DDBJ whole genome shotgun (WGS) entry which is preliminary data.</text>
</comment>
<dbReference type="HOGENOM" id="CLU_086034_6_2_0"/>
<evidence type="ECO:0000256" key="3">
    <source>
        <dbReference type="ARBA" id="ARBA00022475"/>
    </source>
</evidence>
<feature type="region of interest" description="Disordered" evidence="10">
    <location>
        <begin position="38"/>
        <end position="60"/>
    </location>
</feature>
<keyword evidence="7 9" id="KW-0811">Translocation</keyword>
<protein>
    <recommendedName>
        <fullName evidence="9">Sec-independent protein translocase protein TatA</fullName>
    </recommendedName>
</protein>
<reference evidence="11 12" key="1">
    <citation type="submission" date="2006-02" db="EMBL/GenBank/DDBJ databases">
        <authorList>
            <person name="Amann R."/>
            <person name="Ferriera S."/>
            <person name="Johnson J."/>
            <person name="Kravitz S."/>
            <person name="Halpern A."/>
            <person name="Remington K."/>
            <person name="Beeson K."/>
            <person name="Tran B."/>
            <person name="Rogers Y.-H."/>
            <person name="Friedman R."/>
            <person name="Venter J.C."/>
        </authorList>
    </citation>
    <scope>NUCLEOTIDE SEQUENCE [LARGE SCALE GENOMIC DNA]</scope>
    <source>
        <strain evidence="11 12">DSM 3645</strain>
    </source>
</reference>
<evidence type="ECO:0000256" key="5">
    <source>
        <dbReference type="ARBA" id="ARBA00022927"/>
    </source>
</evidence>
<evidence type="ECO:0000256" key="4">
    <source>
        <dbReference type="ARBA" id="ARBA00022692"/>
    </source>
</evidence>
<evidence type="ECO:0000313" key="12">
    <source>
        <dbReference type="Proteomes" id="UP000004358"/>
    </source>
</evidence>
<evidence type="ECO:0000256" key="10">
    <source>
        <dbReference type="SAM" id="MobiDB-lite"/>
    </source>
</evidence>
<evidence type="ECO:0000256" key="9">
    <source>
        <dbReference type="HAMAP-Rule" id="MF_00236"/>
    </source>
</evidence>
<comment type="function">
    <text evidence="9">Part of the twin-arginine translocation (Tat) system that transports large folded proteins containing a characteristic twin-arginine motif in their signal peptide across membranes. TatA could form the protein-conducting channel of the Tat system.</text>
</comment>
<dbReference type="GO" id="GO:0033281">
    <property type="term" value="C:TAT protein transport complex"/>
    <property type="evidence" value="ECO:0007669"/>
    <property type="project" value="UniProtKB-UniRule"/>
</dbReference>
<gene>
    <name evidence="9" type="primary">tatA</name>
    <name evidence="11" type="ORF">DSM3645_25352</name>
</gene>
<dbReference type="InterPro" id="IPR006312">
    <property type="entry name" value="TatA/E"/>
</dbReference>
<keyword evidence="3 9" id="KW-1003">Cell membrane</keyword>